<dbReference type="InterPro" id="IPR037682">
    <property type="entry name" value="TonB_C"/>
</dbReference>
<keyword evidence="14" id="KW-1185">Reference proteome</keyword>
<dbReference type="GO" id="GO:0055085">
    <property type="term" value="P:transmembrane transport"/>
    <property type="evidence" value="ECO:0007669"/>
    <property type="project" value="InterPro"/>
</dbReference>
<dbReference type="InterPro" id="IPR051045">
    <property type="entry name" value="TonB-dependent_transducer"/>
</dbReference>
<protein>
    <submittedName>
        <fullName evidence="12">TonB family protein</fullName>
    </submittedName>
</protein>
<dbReference type="PRINTS" id="PR01374">
    <property type="entry name" value="TONBPROTEIN"/>
</dbReference>
<comment type="similarity">
    <text evidence="2">Belongs to the TonB family.</text>
</comment>
<dbReference type="EMBL" id="WFKJ01000009">
    <property type="protein sequence ID" value="KAB7892064.1"/>
    <property type="molecule type" value="Genomic_DNA"/>
</dbReference>
<dbReference type="PROSITE" id="PS52015">
    <property type="entry name" value="TONB_CTD"/>
    <property type="match status" value="1"/>
</dbReference>
<dbReference type="AlphaFoldDB" id="A0A6L4WRG9"/>
<comment type="subcellular location">
    <subcellularLocation>
        <location evidence="1">Cell inner membrane</location>
        <topology evidence="1">Single-pass membrane protein</topology>
        <orientation evidence="1">Periplasmic side</orientation>
    </subcellularLocation>
</comment>
<keyword evidence="3" id="KW-0813">Transport</keyword>
<dbReference type="EMBL" id="WFKK01000026">
    <property type="protein sequence ID" value="KAB7888160.1"/>
    <property type="molecule type" value="Genomic_DNA"/>
</dbReference>
<evidence type="ECO:0000256" key="6">
    <source>
        <dbReference type="ARBA" id="ARBA00022692"/>
    </source>
</evidence>
<gene>
    <name evidence="13" type="ORF">GBG18_04730</name>
    <name evidence="12" type="ORF">GBG19_09365</name>
</gene>
<dbReference type="GO" id="GO:0030288">
    <property type="term" value="C:outer membrane-bounded periplasmic space"/>
    <property type="evidence" value="ECO:0007669"/>
    <property type="project" value="InterPro"/>
</dbReference>
<evidence type="ECO:0000256" key="3">
    <source>
        <dbReference type="ARBA" id="ARBA00022448"/>
    </source>
</evidence>
<keyword evidence="6 10" id="KW-0812">Transmembrane</keyword>
<evidence type="ECO:0000313" key="14">
    <source>
        <dbReference type="Proteomes" id="UP000461010"/>
    </source>
</evidence>
<name>A0A6L4WRG9_9BACT</name>
<dbReference type="Proteomes" id="UP000461010">
    <property type="component" value="Unassembled WGS sequence"/>
</dbReference>
<dbReference type="Gene3D" id="3.30.1150.10">
    <property type="match status" value="1"/>
</dbReference>
<dbReference type="GO" id="GO:0015891">
    <property type="term" value="P:siderophore transport"/>
    <property type="evidence" value="ECO:0007669"/>
    <property type="project" value="InterPro"/>
</dbReference>
<dbReference type="InterPro" id="IPR003538">
    <property type="entry name" value="TonB"/>
</dbReference>
<dbReference type="InterPro" id="IPR006260">
    <property type="entry name" value="TonB/TolA_C"/>
</dbReference>
<evidence type="ECO:0000256" key="10">
    <source>
        <dbReference type="SAM" id="Phobius"/>
    </source>
</evidence>
<evidence type="ECO:0000256" key="9">
    <source>
        <dbReference type="ARBA" id="ARBA00023136"/>
    </source>
</evidence>
<accession>A0A6L4WRG9</accession>
<dbReference type="SUPFAM" id="SSF74653">
    <property type="entry name" value="TolA/TonB C-terminal domain"/>
    <property type="match status" value="1"/>
</dbReference>
<keyword evidence="5" id="KW-0997">Cell inner membrane</keyword>
<dbReference type="PANTHER" id="PTHR33446:SF2">
    <property type="entry name" value="PROTEIN TONB"/>
    <property type="match status" value="1"/>
</dbReference>
<evidence type="ECO:0000256" key="7">
    <source>
        <dbReference type="ARBA" id="ARBA00022927"/>
    </source>
</evidence>
<dbReference type="GO" id="GO:0031992">
    <property type="term" value="F:energy transducer activity"/>
    <property type="evidence" value="ECO:0007669"/>
    <property type="project" value="InterPro"/>
</dbReference>
<evidence type="ECO:0000256" key="8">
    <source>
        <dbReference type="ARBA" id="ARBA00022989"/>
    </source>
</evidence>
<reference evidence="14 15" key="1">
    <citation type="submission" date="2019-10" db="EMBL/GenBank/DDBJ databases">
        <title>Poseidonibacter ostreae sp. nov., isolated from the gut of the Ostrea denselamellosa.</title>
        <authorList>
            <person name="Choi A."/>
        </authorList>
    </citation>
    <scope>NUCLEOTIDE SEQUENCE [LARGE SCALE GENOMIC DNA]</scope>
    <source>
        <strain evidence="12 15">SJOD-M-33</strain>
        <strain evidence="13 14">SJOD-M-5</strain>
    </source>
</reference>
<evidence type="ECO:0000256" key="1">
    <source>
        <dbReference type="ARBA" id="ARBA00004383"/>
    </source>
</evidence>
<dbReference type="PANTHER" id="PTHR33446">
    <property type="entry name" value="PROTEIN TONB-RELATED"/>
    <property type="match status" value="1"/>
</dbReference>
<evidence type="ECO:0000259" key="11">
    <source>
        <dbReference type="PROSITE" id="PS52015"/>
    </source>
</evidence>
<evidence type="ECO:0000256" key="4">
    <source>
        <dbReference type="ARBA" id="ARBA00022475"/>
    </source>
</evidence>
<evidence type="ECO:0000313" key="12">
    <source>
        <dbReference type="EMBL" id="KAB7888160.1"/>
    </source>
</evidence>
<evidence type="ECO:0000313" key="15">
    <source>
        <dbReference type="Proteomes" id="UP000472839"/>
    </source>
</evidence>
<dbReference type="Proteomes" id="UP000472839">
    <property type="component" value="Unassembled WGS sequence"/>
</dbReference>
<evidence type="ECO:0000313" key="13">
    <source>
        <dbReference type="EMBL" id="KAB7892064.1"/>
    </source>
</evidence>
<dbReference type="Pfam" id="PF03544">
    <property type="entry name" value="TonB_C"/>
    <property type="match status" value="1"/>
</dbReference>
<sequence length="250" mass="29336">MENKKSFLIILVLVVSTHIYLFAQLKMEEQKTVIAPKPTNKSVQIKLNKVVIKKQEIKPEPKIEEIKKVVKKEIIKKKLIKTKSKNIIKKEKKHYKKKVIKKKVVKKKLIKKVVKKTPVEKPKKVFKEVVKQQMPTVKVEEKSKEVNKKVLNSVKNNYLSKLQRLIEKNKKYPKSAKRLKQMGKVYLSFTIAKNGEIRNVKISKNSKYKRLNKATREIMSNIKKFDPIPKELNKSSWAITVPVVYQIVRN</sequence>
<dbReference type="GO" id="GO:0098797">
    <property type="term" value="C:plasma membrane protein complex"/>
    <property type="evidence" value="ECO:0007669"/>
    <property type="project" value="TreeGrafter"/>
</dbReference>
<dbReference type="GO" id="GO:0015031">
    <property type="term" value="P:protein transport"/>
    <property type="evidence" value="ECO:0007669"/>
    <property type="project" value="UniProtKB-KW"/>
</dbReference>
<evidence type="ECO:0000256" key="2">
    <source>
        <dbReference type="ARBA" id="ARBA00006555"/>
    </source>
</evidence>
<keyword evidence="4" id="KW-1003">Cell membrane</keyword>
<dbReference type="NCBIfam" id="TIGR01352">
    <property type="entry name" value="tonB_Cterm"/>
    <property type="match status" value="1"/>
</dbReference>
<keyword evidence="8 10" id="KW-1133">Transmembrane helix</keyword>
<comment type="caution">
    <text evidence="12">The sequence shown here is derived from an EMBL/GenBank/DDBJ whole genome shotgun (WGS) entry which is preliminary data.</text>
</comment>
<dbReference type="RefSeq" id="WP_152188869.1">
    <property type="nucleotide sequence ID" value="NZ_WFKJ01000009.1"/>
</dbReference>
<evidence type="ECO:0000256" key="5">
    <source>
        <dbReference type="ARBA" id="ARBA00022519"/>
    </source>
</evidence>
<feature type="transmembrane region" description="Helical" evidence="10">
    <location>
        <begin position="6"/>
        <end position="23"/>
    </location>
</feature>
<keyword evidence="7" id="KW-0653">Protein transport</keyword>
<proteinExistence type="inferred from homology"/>
<feature type="domain" description="TonB C-terminal" evidence="11">
    <location>
        <begin position="157"/>
        <end position="250"/>
    </location>
</feature>
<organism evidence="12 15">
    <name type="scientific">Poseidonibacter ostreae</name>
    <dbReference type="NCBI Taxonomy" id="2654171"/>
    <lineage>
        <taxon>Bacteria</taxon>
        <taxon>Pseudomonadati</taxon>
        <taxon>Campylobacterota</taxon>
        <taxon>Epsilonproteobacteria</taxon>
        <taxon>Campylobacterales</taxon>
        <taxon>Arcobacteraceae</taxon>
        <taxon>Poseidonibacter</taxon>
    </lineage>
</organism>
<keyword evidence="9 10" id="KW-0472">Membrane</keyword>